<dbReference type="InterPro" id="IPR045111">
    <property type="entry name" value="Vps41/Vps8"/>
</dbReference>
<dbReference type="InterPro" id="IPR001841">
    <property type="entry name" value="Znf_RING"/>
</dbReference>
<dbReference type="InterPro" id="IPR059070">
    <property type="entry name" value="TPR_VPS8_2"/>
</dbReference>
<name>A0A0A9D9K0_ARUDO</name>
<proteinExistence type="predicted"/>
<feature type="compositionally biased region" description="Polar residues" evidence="2">
    <location>
        <begin position="348"/>
        <end position="369"/>
    </location>
</feature>
<protein>
    <recommendedName>
        <fullName evidence="3">RING-type domain-containing protein</fullName>
    </recommendedName>
</protein>
<sequence length="369" mass="41153">MSEAHPVLDALRASIGLCQRNSQRLDPEESQSLWFQLLDSFSEPLKKLYGSKDVNEKCAQSKGSETPNEQPKGKGLSQVRISAKQSCLNALRKIFSQFVGEIIEAMAGYIPLPAIMAKLLSDNGSQEFGDFKLVIHRMLSMYLYEKRILETAKSVIEDDSFYTLSVLKRGVCHGFAPQTFICCICNCSLSKEGAVSAVRLFSCGHATHLHCESEQSRSSNRESKDGCPICLSTSNTQARNKSPISENGLVNYSGAENEVSHGTHHVHEADHAERSRGIQMSRYEILNNLQKAQKSFHIETVPPLKLSPPAIYHEKIQKRAILAGESSKHSVRSQKPQKIWQMKEQKSKQTGNRLPQKSSVPRSQKSQVP</sequence>
<feature type="domain" description="RING-type" evidence="3">
    <location>
        <begin position="182"/>
        <end position="230"/>
    </location>
</feature>
<feature type="region of interest" description="Disordered" evidence="2">
    <location>
        <begin position="323"/>
        <end position="369"/>
    </location>
</feature>
<dbReference type="SUPFAM" id="SSF57850">
    <property type="entry name" value="RING/U-box"/>
    <property type="match status" value="1"/>
</dbReference>
<keyword evidence="1" id="KW-0479">Metal-binding</keyword>
<dbReference type="EMBL" id="GBRH01212636">
    <property type="protein sequence ID" value="JAD85259.1"/>
    <property type="molecule type" value="Transcribed_RNA"/>
</dbReference>
<dbReference type="GO" id="GO:0008270">
    <property type="term" value="F:zinc ion binding"/>
    <property type="evidence" value="ECO:0007669"/>
    <property type="project" value="UniProtKB-KW"/>
</dbReference>
<reference evidence="4" key="2">
    <citation type="journal article" date="2015" name="Data Brief">
        <title>Shoot transcriptome of the giant reed, Arundo donax.</title>
        <authorList>
            <person name="Barrero R.A."/>
            <person name="Guerrero F.D."/>
            <person name="Moolhuijzen P."/>
            <person name="Goolsby J.A."/>
            <person name="Tidwell J."/>
            <person name="Bellgard S.E."/>
            <person name="Bellgard M.I."/>
        </authorList>
    </citation>
    <scope>NUCLEOTIDE SEQUENCE</scope>
    <source>
        <tissue evidence="4">Shoot tissue taken approximately 20 cm above the soil surface</tissue>
    </source>
</reference>
<dbReference type="Pfam" id="PF25066">
    <property type="entry name" value="TPR_VPS8_2"/>
    <property type="match status" value="1"/>
</dbReference>
<dbReference type="PANTHER" id="PTHR12616">
    <property type="entry name" value="VACUOLAR PROTEIN SORTING VPS41"/>
    <property type="match status" value="1"/>
</dbReference>
<dbReference type="AlphaFoldDB" id="A0A0A9D9K0"/>
<dbReference type="GO" id="GO:0006623">
    <property type="term" value="P:protein targeting to vacuole"/>
    <property type="evidence" value="ECO:0007669"/>
    <property type="project" value="InterPro"/>
</dbReference>
<keyword evidence="1" id="KW-0862">Zinc</keyword>
<evidence type="ECO:0000256" key="1">
    <source>
        <dbReference type="PROSITE-ProRule" id="PRU00175"/>
    </source>
</evidence>
<dbReference type="GO" id="GO:0005770">
    <property type="term" value="C:late endosome"/>
    <property type="evidence" value="ECO:0007669"/>
    <property type="project" value="TreeGrafter"/>
</dbReference>
<dbReference type="PANTHER" id="PTHR12616:SF8">
    <property type="entry name" value="VACUOLAR PROTEIN SORTING-ASSOCIATED PROTEIN 8 HOMOLOG"/>
    <property type="match status" value="1"/>
</dbReference>
<dbReference type="PROSITE" id="PS50089">
    <property type="entry name" value="ZF_RING_2"/>
    <property type="match status" value="1"/>
</dbReference>
<dbReference type="GO" id="GO:0034058">
    <property type="term" value="P:endosomal vesicle fusion"/>
    <property type="evidence" value="ECO:0007669"/>
    <property type="project" value="TreeGrafter"/>
</dbReference>
<evidence type="ECO:0000256" key="2">
    <source>
        <dbReference type="SAM" id="MobiDB-lite"/>
    </source>
</evidence>
<reference evidence="4" key="1">
    <citation type="submission" date="2014-09" db="EMBL/GenBank/DDBJ databases">
        <authorList>
            <person name="Magalhaes I.L.F."/>
            <person name="Oliveira U."/>
            <person name="Santos F.R."/>
            <person name="Vidigal T.H.D.A."/>
            <person name="Brescovit A.D."/>
            <person name="Santos A.J."/>
        </authorList>
    </citation>
    <scope>NUCLEOTIDE SEQUENCE</scope>
    <source>
        <tissue evidence="4">Shoot tissue taken approximately 20 cm above the soil surface</tissue>
    </source>
</reference>
<evidence type="ECO:0000313" key="4">
    <source>
        <dbReference type="EMBL" id="JAD85259.1"/>
    </source>
</evidence>
<accession>A0A0A9D9K0</accession>
<keyword evidence="1" id="KW-0863">Zinc-finger</keyword>
<organism evidence="4">
    <name type="scientific">Arundo donax</name>
    <name type="common">Giant reed</name>
    <name type="synonym">Donax arundinaceus</name>
    <dbReference type="NCBI Taxonomy" id="35708"/>
    <lineage>
        <taxon>Eukaryota</taxon>
        <taxon>Viridiplantae</taxon>
        <taxon>Streptophyta</taxon>
        <taxon>Embryophyta</taxon>
        <taxon>Tracheophyta</taxon>
        <taxon>Spermatophyta</taxon>
        <taxon>Magnoliopsida</taxon>
        <taxon>Liliopsida</taxon>
        <taxon>Poales</taxon>
        <taxon>Poaceae</taxon>
        <taxon>PACMAD clade</taxon>
        <taxon>Arundinoideae</taxon>
        <taxon>Arundineae</taxon>
        <taxon>Arundo</taxon>
    </lineage>
</organism>
<dbReference type="GO" id="GO:0030897">
    <property type="term" value="C:HOPS complex"/>
    <property type="evidence" value="ECO:0007669"/>
    <property type="project" value="TreeGrafter"/>
</dbReference>
<evidence type="ECO:0000259" key="3">
    <source>
        <dbReference type="PROSITE" id="PS50089"/>
    </source>
</evidence>